<dbReference type="EMBL" id="NBIV01000134">
    <property type="protein sequence ID" value="PXF43196.1"/>
    <property type="molecule type" value="Genomic_DNA"/>
</dbReference>
<protein>
    <recommendedName>
        <fullName evidence="3">Transposase IS4-like domain-containing protein</fullName>
    </recommendedName>
</protein>
<evidence type="ECO:0008006" key="3">
    <source>
        <dbReference type="Google" id="ProtNLM"/>
    </source>
</evidence>
<keyword evidence="2" id="KW-1185">Reference proteome</keyword>
<gene>
    <name evidence="1" type="ORF">BWQ96_07071</name>
</gene>
<dbReference type="Proteomes" id="UP000247409">
    <property type="component" value="Unassembled WGS sequence"/>
</dbReference>
<proteinExistence type="predicted"/>
<organism evidence="1 2">
    <name type="scientific">Gracilariopsis chorda</name>
    <dbReference type="NCBI Taxonomy" id="448386"/>
    <lineage>
        <taxon>Eukaryota</taxon>
        <taxon>Rhodophyta</taxon>
        <taxon>Florideophyceae</taxon>
        <taxon>Rhodymeniophycidae</taxon>
        <taxon>Gracilariales</taxon>
        <taxon>Gracilariaceae</taxon>
        <taxon>Gracilariopsis</taxon>
    </lineage>
</organism>
<comment type="caution">
    <text evidence="1">The sequence shown here is derived from an EMBL/GenBank/DDBJ whole genome shotgun (WGS) entry which is preliminary data.</text>
</comment>
<name>A0A2V3IM85_9FLOR</name>
<evidence type="ECO:0000313" key="1">
    <source>
        <dbReference type="EMBL" id="PXF43196.1"/>
    </source>
</evidence>
<dbReference type="AlphaFoldDB" id="A0A2V3IM85"/>
<reference evidence="1 2" key="1">
    <citation type="journal article" date="2018" name="Mol. Biol. Evol.">
        <title>Analysis of the draft genome of the red seaweed Gracilariopsis chorda provides insights into genome size evolution in Rhodophyta.</title>
        <authorList>
            <person name="Lee J."/>
            <person name="Yang E.C."/>
            <person name="Graf L."/>
            <person name="Yang J.H."/>
            <person name="Qiu H."/>
            <person name="Zel Zion U."/>
            <person name="Chan C.X."/>
            <person name="Stephens T.G."/>
            <person name="Weber A.P.M."/>
            <person name="Boo G.H."/>
            <person name="Boo S.M."/>
            <person name="Kim K.M."/>
            <person name="Shin Y."/>
            <person name="Jung M."/>
            <person name="Lee S.J."/>
            <person name="Yim H.S."/>
            <person name="Lee J.H."/>
            <person name="Bhattacharya D."/>
            <person name="Yoon H.S."/>
        </authorList>
    </citation>
    <scope>NUCLEOTIDE SEQUENCE [LARGE SCALE GENOMIC DNA]</scope>
    <source>
        <strain evidence="1 2">SKKU-2015</strain>
        <tissue evidence="1">Whole body</tissue>
    </source>
</reference>
<sequence length="135" mass="14701">MLGARKADRDGHSADALADALFRIILAIRIRRRGESQTESVRNLLTALLDGRGDEWLNSCVVTADCGYGKEAFTDILTENGLLSVFVIPDHILECNPFVAKSYFNPHDANLEDSGEVEVTASGGRGQEVLVNQDP</sequence>
<accession>A0A2V3IM85</accession>
<evidence type="ECO:0000313" key="2">
    <source>
        <dbReference type="Proteomes" id="UP000247409"/>
    </source>
</evidence>